<protein>
    <submittedName>
        <fullName evidence="1">Uncharacterized protein</fullName>
    </submittedName>
</protein>
<sequence length="153" mass="16184">MGSDDRGSLNFPTGSLNSSCDSMHANPTGTTRVSKAIHVEEGLDSISGQAKVGLEDGRVQTMTKKSRNHPERMARGRLLTIKMVLVGMCKMWGGGIIRKKIKKGKDGTMGSGQQSNKSASDGMDKVEALMVSTGSVAEKVEEQVKPDGNASSS</sequence>
<name>A0ACB9B935_ARCLA</name>
<keyword evidence="2" id="KW-1185">Reference proteome</keyword>
<gene>
    <name evidence="1" type="ORF">L6452_18949</name>
</gene>
<evidence type="ECO:0000313" key="1">
    <source>
        <dbReference type="EMBL" id="KAI3718098.1"/>
    </source>
</evidence>
<organism evidence="1 2">
    <name type="scientific">Arctium lappa</name>
    <name type="common">Greater burdock</name>
    <name type="synonym">Lappa major</name>
    <dbReference type="NCBI Taxonomy" id="4217"/>
    <lineage>
        <taxon>Eukaryota</taxon>
        <taxon>Viridiplantae</taxon>
        <taxon>Streptophyta</taxon>
        <taxon>Embryophyta</taxon>
        <taxon>Tracheophyta</taxon>
        <taxon>Spermatophyta</taxon>
        <taxon>Magnoliopsida</taxon>
        <taxon>eudicotyledons</taxon>
        <taxon>Gunneridae</taxon>
        <taxon>Pentapetalae</taxon>
        <taxon>asterids</taxon>
        <taxon>campanulids</taxon>
        <taxon>Asterales</taxon>
        <taxon>Asteraceae</taxon>
        <taxon>Carduoideae</taxon>
        <taxon>Cardueae</taxon>
        <taxon>Arctiinae</taxon>
        <taxon>Arctium</taxon>
    </lineage>
</organism>
<reference evidence="2" key="1">
    <citation type="journal article" date="2022" name="Mol. Ecol. Resour.">
        <title>The genomes of chicory, endive, great burdock and yacon provide insights into Asteraceae palaeo-polyploidization history and plant inulin production.</title>
        <authorList>
            <person name="Fan W."/>
            <person name="Wang S."/>
            <person name="Wang H."/>
            <person name="Wang A."/>
            <person name="Jiang F."/>
            <person name="Liu H."/>
            <person name="Zhao H."/>
            <person name="Xu D."/>
            <person name="Zhang Y."/>
        </authorList>
    </citation>
    <scope>NUCLEOTIDE SEQUENCE [LARGE SCALE GENOMIC DNA]</scope>
    <source>
        <strain evidence="2">cv. Niubang</strain>
    </source>
</reference>
<dbReference type="Proteomes" id="UP001055879">
    <property type="component" value="Linkage Group LG06"/>
</dbReference>
<accession>A0ACB9B935</accession>
<comment type="caution">
    <text evidence="1">The sequence shown here is derived from an EMBL/GenBank/DDBJ whole genome shotgun (WGS) entry which is preliminary data.</text>
</comment>
<proteinExistence type="predicted"/>
<reference evidence="1 2" key="2">
    <citation type="journal article" date="2022" name="Mol. Ecol. Resour.">
        <title>The genomes of chicory, endive, great burdock and yacon provide insights into Asteraceae paleo-polyploidization history and plant inulin production.</title>
        <authorList>
            <person name="Fan W."/>
            <person name="Wang S."/>
            <person name="Wang H."/>
            <person name="Wang A."/>
            <person name="Jiang F."/>
            <person name="Liu H."/>
            <person name="Zhao H."/>
            <person name="Xu D."/>
            <person name="Zhang Y."/>
        </authorList>
    </citation>
    <scope>NUCLEOTIDE SEQUENCE [LARGE SCALE GENOMIC DNA]</scope>
    <source>
        <strain evidence="2">cv. Niubang</strain>
    </source>
</reference>
<evidence type="ECO:0000313" key="2">
    <source>
        <dbReference type="Proteomes" id="UP001055879"/>
    </source>
</evidence>
<dbReference type="EMBL" id="CM042052">
    <property type="protein sequence ID" value="KAI3718098.1"/>
    <property type="molecule type" value="Genomic_DNA"/>
</dbReference>